<dbReference type="GeneID" id="70228176"/>
<dbReference type="RefSeq" id="XP_046042680.1">
    <property type="nucleotide sequence ID" value="XM_046198222.1"/>
</dbReference>
<dbReference type="Proteomes" id="UP000720189">
    <property type="component" value="Unassembled WGS sequence"/>
</dbReference>
<reference evidence="1" key="1">
    <citation type="journal article" date="2021" name="Nat. Commun.">
        <title>Genetic determinants of endophytism in the Arabidopsis root mycobiome.</title>
        <authorList>
            <person name="Mesny F."/>
            <person name="Miyauchi S."/>
            <person name="Thiergart T."/>
            <person name="Pickel B."/>
            <person name="Atanasova L."/>
            <person name="Karlsson M."/>
            <person name="Huettel B."/>
            <person name="Barry K.W."/>
            <person name="Haridas S."/>
            <person name="Chen C."/>
            <person name="Bauer D."/>
            <person name="Andreopoulos W."/>
            <person name="Pangilinan J."/>
            <person name="LaButti K."/>
            <person name="Riley R."/>
            <person name="Lipzen A."/>
            <person name="Clum A."/>
            <person name="Drula E."/>
            <person name="Henrissat B."/>
            <person name="Kohler A."/>
            <person name="Grigoriev I.V."/>
            <person name="Martin F.M."/>
            <person name="Hacquard S."/>
        </authorList>
    </citation>
    <scope>NUCLEOTIDE SEQUENCE</scope>
    <source>
        <strain evidence="1">MPI-CAGE-AT-0023</strain>
    </source>
</reference>
<comment type="caution">
    <text evidence="1">The sequence shown here is derived from an EMBL/GenBank/DDBJ whole genome shotgun (WGS) entry which is preliminary data.</text>
</comment>
<dbReference type="OrthoDB" id="10439623at2759"/>
<sequence>MSGSEGVPKGRKDLWTRFPKELVQIISEYLLPDSFGVHACPSPEADGTNIRYSVWLQIVFGPHFRPDILRNRMQLVVSDMNFLKDLPGKDWLSEIHLRFFYPPSMASGLEEISNFKSLRRISADCFQDSGESVHKRLTTASPNVEIMITSILVSEPGTSNYARHRRHQLEAKIRTRSQSTCGKAPHIMTLALPRGYHPHSPCSDNQESHLGTGVHGDIMYEKAEPLWFCDKLSRWLELEPRT</sequence>
<organism evidence="1 2">
    <name type="scientific">Fusarium redolens</name>
    <dbReference type="NCBI Taxonomy" id="48865"/>
    <lineage>
        <taxon>Eukaryota</taxon>
        <taxon>Fungi</taxon>
        <taxon>Dikarya</taxon>
        <taxon>Ascomycota</taxon>
        <taxon>Pezizomycotina</taxon>
        <taxon>Sordariomycetes</taxon>
        <taxon>Hypocreomycetidae</taxon>
        <taxon>Hypocreales</taxon>
        <taxon>Nectriaceae</taxon>
        <taxon>Fusarium</taxon>
        <taxon>Fusarium redolens species complex</taxon>
    </lineage>
</organism>
<evidence type="ECO:0000313" key="2">
    <source>
        <dbReference type="Proteomes" id="UP000720189"/>
    </source>
</evidence>
<name>A0A9P9JQU0_FUSRE</name>
<keyword evidence="2" id="KW-1185">Reference proteome</keyword>
<dbReference type="EMBL" id="JAGMUX010000024">
    <property type="protein sequence ID" value="KAH7228443.1"/>
    <property type="molecule type" value="Genomic_DNA"/>
</dbReference>
<evidence type="ECO:0000313" key="1">
    <source>
        <dbReference type="EMBL" id="KAH7228443.1"/>
    </source>
</evidence>
<proteinExistence type="predicted"/>
<protein>
    <submittedName>
        <fullName evidence="1">Uncharacterized protein</fullName>
    </submittedName>
</protein>
<dbReference type="AlphaFoldDB" id="A0A9P9JQU0"/>
<accession>A0A9P9JQU0</accession>
<gene>
    <name evidence="1" type="ORF">BKA55DRAFT_680652</name>
</gene>